<sequence>PLINRTIKPVEEKGRKNISLKKNFLFTDNSILSLIIEESYFKSIWGVMRSHIFVIEMTCTTWIHTNVDYHVVAEHEMCLKLKFTAPSRNLYEFQKIALKRQKNKFLKIENYWVLMTGQALRSIMCDAGPHGMIMMMGITVVVTMMAIRIVLIADADTAHTVTRVTITKHTTQQLEQPVQLKGILNTLRLNLKSFYNICYSATQTYEPARHQLMKEHGLDQSESLEALISVHKQRSLQLIVGLPAHHSSLLLHSIFIKRDTYTKLDITLKSRSSLSESYLIFRNQFQRIFLHRECNKHD</sequence>
<dbReference type="EnsemblMetazoa" id="GPPI018709-RA">
    <property type="protein sequence ID" value="GPPI018709-PA"/>
    <property type="gene ID" value="GPPI018709"/>
</dbReference>
<dbReference type="AlphaFoldDB" id="A0A1B0B4N2"/>
<dbReference type="VEuPathDB" id="VectorBase:GPPI018709"/>
<dbReference type="EMBL" id="JXJN01008376">
    <property type="status" value="NOT_ANNOTATED_CDS"/>
    <property type="molecule type" value="Genomic_DNA"/>
</dbReference>
<accession>A0A1B0B4N2</accession>
<dbReference type="Proteomes" id="UP000092460">
    <property type="component" value="Unassembled WGS sequence"/>
</dbReference>
<reference evidence="2" key="2">
    <citation type="submission" date="2020-05" db="UniProtKB">
        <authorList>
            <consortium name="EnsemblMetazoa"/>
        </authorList>
    </citation>
    <scope>IDENTIFICATION</scope>
    <source>
        <strain evidence="2">IAEA</strain>
    </source>
</reference>
<keyword evidence="3" id="KW-1185">Reference proteome</keyword>
<keyword evidence="1" id="KW-1133">Transmembrane helix</keyword>
<reference evidence="3" key="1">
    <citation type="submission" date="2015-01" db="EMBL/GenBank/DDBJ databases">
        <authorList>
            <person name="Aksoy S."/>
            <person name="Warren W."/>
            <person name="Wilson R.K."/>
        </authorList>
    </citation>
    <scope>NUCLEOTIDE SEQUENCE [LARGE SCALE GENOMIC DNA]</scope>
    <source>
        <strain evidence="3">IAEA</strain>
    </source>
</reference>
<evidence type="ECO:0000313" key="3">
    <source>
        <dbReference type="Proteomes" id="UP000092460"/>
    </source>
</evidence>
<name>A0A1B0B4N2_9MUSC</name>
<evidence type="ECO:0000313" key="2">
    <source>
        <dbReference type="EnsemblMetazoa" id="GPPI018709-PA"/>
    </source>
</evidence>
<evidence type="ECO:0000256" key="1">
    <source>
        <dbReference type="SAM" id="Phobius"/>
    </source>
</evidence>
<keyword evidence="1" id="KW-0812">Transmembrane</keyword>
<protein>
    <submittedName>
        <fullName evidence="2">Uncharacterized protein</fullName>
    </submittedName>
</protein>
<feature type="transmembrane region" description="Helical" evidence="1">
    <location>
        <begin position="131"/>
        <end position="153"/>
    </location>
</feature>
<proteinExistence type="predicted"/>
<keyword evidence="1" id="KW-0472">Membrane</keyword>
<organism evidence="2 3">
    <name type="scientific">Glossina palpalis gambiensis</name>
    <dbReference type="NCBI Taxonomy" id="67801"/>
    <lineage>
        <taxon>Eukaryota</taxon>
        <taxon>Metazoa</taxon>
        <taxon>Ecdysozoa</taxon>
        <taxon>Arthropoda</taxon>
        <taxon>Hexapoda</taxon>
        <taxon>Insecta</taxon>
        <taxon>Pterygota</taxon>
        <taxon>Neoptera</taxon>
        <taxon>Endopterygota</taxon>
        <taxon>Diptera</taxon>
        <taxon>Brachycera</taxon>
        <taxon>Muscomorpha</taxon>
        <taxon>Hippoboscoidea</taxon>
        <taxon>Glossinidae</taxon>
        <taxon>Glossina</taxon>
    </lineage>
</organism>